<feature type="compositionally biased region" description="Polar residues" evidence="4">
    <location>
        <begin position="998"/>
        <end position="1010"/>
    </location>
</feature>
<gene>
    <name evidence="7" type="ORF">B5V03_16475</name>
</gene>
<dbReference type="SMART" id="SM00448">
    <property type="entry name" value="REC"/>
    <property type="match status" value="1"/>
</dbReference>
<name>A0A4V1P6K1_9BRAD</name>
<keyword evidence="2" id="KW-0238">DNA-binding</keyword>
<dbReference type="InterPro" id="IPR011006">
    <property type="entry name" value="CheY-like_superfamily"/>
</dbReference>
<dbReference type="Gene3D" id="3.40.50.2300">
    <property type="match status" value="1"/>
</dbReference>
<feature type="compositionally biased region" description="Low complexity" evidence="4">
    <location>
        <begin position="1429"/>
        <end position="1451"/>
    </location>
</feature>
<evidence type="ECO:0000256" key="3">
    <source>
        <dbReference type="PROSITE-ProRule" id="PRU00169"/>
    </source>
</evidence>
<reference evidence="7 8" key="1">
    <citation type="submission" date="2017-03" db="EMBL/GenBank/DDBJ databases">
        <authorList>
            <person name="Safronova V.I."/>
            <person name="Sazanova A.L."/>
            <person name="Chirak E.R."/>
        </authorList>
    </citation>
    <scope>NUCLEOTIDE SEQUENCE [LARGE SCALE GENOMIC DNA]</scope>
    <source>
        <strain evidence="7 8">Opo-243</strain>
    </source>
</reference>
<dbReference type="GO" id="GO:0006355">
    <property type="term" value="P:regulation of DNA-templated transcription"/>
    <property type="evidence" value="ECO:0007669"/>
    <property type="project" value="InterPro"/>
</dbReference>
<proteinExistence type="predicted"/>
<keyword evidence="1" id="KW-0597">Phosphoprotein</keyword>
<accession>A0A4V1P6K1</accession>
<organism evidence="7 8">
    <name type="scientific">Bradyrhizobium betae</name>
    <dbReference type="NCBI Taxonomy" id="244734"/>
    <lineage>
        <taxon>Bacteria</taxon>
        <taxon>Pseudomonadati</taxon>
        <taxon>Pseudomonadota</taxon>
        <taxon>Alphaproteobacteria</taxon>
        <taxon>Hyphomicrobiales</taxon>
        <taxon>Nitrobacteraceae</taxon>
        <taxon>Bradyrhizobium</taxon>
    </lineage>
</organism>
<evidence type="ECO:0000256" key="1">
    <source>
        <dbReference type="ARBA" id="ARBA00022553"/>
    </source>
</evidence>
<dbReference type="CDD" id="cd06170">
    <property type="entry name" value="LuxR_C_like"/>
    <property type="match status" value="1"/>
</dbReference>
<dbReference type="SUPFAM" id="SSF52172">
    <property type="entry name" value="CheY-like"/>
    <property type="match status" value="1"/>
</dbReference>
<dbReference type="PRINTS" id="PR00038">
    <property type="entry name" value="HTHLUXR"/>
</dbReference>
<dbReference type="InterPro" id="IPR058245">
    <property type="entry name" value="NreC/VraR/RcsB-like_REC"/>
</dbReference>
<dbReference type="SMART" id="SM00421">
    <property type="entry name" value="HTH_LUXR"/>
    <property type="match status" value="1"/>
</dbReference>
<feature type="compositionally biased region" description="Polar residues" evidence="4">
    <location>
        <begin position="910"/>
        <end position="922"/>
    </location>
</feature>
<dbReference type="OrthoDB" id="9782896at2"/>
<feature type="compositionally biased region" description="Low complexity" evidence="4">
    <location>
        <begin position="927"/>
        <end position="938"/>
    </location>
</feature>
<dbReference type="RefSeq" id="WP_129271386.1">
    <property type="nucleotide sequence ID" value="NZ_MZXW01000017.1"/>
</dbReference>
<dbReference type="Proteomes" id="UP000290819">
    <property type="component" value="Unassembled WGS sequence"/>
</dbReference>
<dbReference type="InterPro" id="IPR001789">
    <property type="entry name" value="Sig_transdc_resp-reg_receiver"/>
</dbReference>
<evidence type="ECO:0000256" key="4">
    <source>
        <dbReference type="SAM" id="MobiDB-lite"/>
    </source>
</evidence>
<dbReference type="PROSITE" id="PS00622">
    <property type="entry name" value="HTH_LUXR_1"/>
    <property type="match status" value="1"/>
</dbReference>
<feature type="compositionally biased region" description="Basic and acidic residues" evidence="4">
    <location>
        <begin position="950"/>
        <end position="965"/>
    </location>
</feature>
<feature type="region of interest" description="Disordered" evidence="4">
    <location>
        <begin position="1396"/>
        <end position="1451"/>
    </location>
</feature>
<feature type="region of interest" description="Disordered" evidence="4">
    <location>
        <begin position="720"/>
        <end position="810"/>
    </location>
</feature>
<feature type="compositionally biased region" description="Basic and acidic residues" evidence="4">
    <location>
        <begin position="1396"/>
        <end position="1406"/>
    </location>
</feature>
<feature type="region of interest" description="Disordered" evidence="4">
    <location>
        <begin position="1083"/>
        <end position="1153"/>
    </location>
</feature>
<dbReference type="Pfam" id="PF00196">
    <property type="entry name" value="GerE"/>
    <property type="match status" value="1"/>
</dbReference>
<feature type="region of interest" description="Disordered" evidence="4">
    <location>
        <begin position="823"/>
        <end position="1068"/>
    </location>
</feature>
<feature type="compositionally biased region" description="Basic and acidic residues" evidence="4">
    <location>
        <begin position="1038"/>
        <end position="1050"/>
    </location>
</feature>
<feature type="region of interest" description="Disordered" evidence="4">
    <location>
        <begin position="678"/>
        <end position="702"/>
    </location>
</feature>
<evidence type="ECO:0008006" key="9">
    <source>
        <dbReference type="Google" id="ProtNLM"/>
    </source>
</evidence>
<dbReference type="Pfam" id="PF00072">
    <property type="entry name" value="Response_reg"/>
    <property type="match status" value="1"/>
</dbReference>
<comment type="caution">
    <text evidence="3">Lacks conserved residue(s) required for the propagation of feature annotation.</text>
</comment>
<dbReference type="CDD" id="cd17535">
    <property type="entry name" value="REC_NarL-like"/>
    <property type="match status" value="1"/>
</dbReference>
<feature type="compositionally biased region" description="Basic and acidic residues" evidence="4">
    <location>
        <begin position="775"/>
        <end position="786"/>
    </location>
</feature>
<dbReference type="GO" id="GO:0003677">
    <property type="term" value="F:DNA binding"/>
    <property type="evidence" value="ECO:0007669"/>
    <property type="project" value="UniProtKB-KW"/>
</dbReference>
<sequence>MLDRSAKQGIFKRIRLVIVDPQPIVLHGLKSILGAQQDFDVVASCRDGTSGLEAIRNLVPDAALLADTLPDLPASEILAIGQAENLFTRLVFFTESESDRDLIAALAAGACGVISKCASPAAMLRQLRLMTKRSVSSQQFDLSPTGKGADGGDKTEKMLEQLTHRERQIVRLVSEGMSNKEIARQLNVSPGTVKIHLYHIFQKLEITNRTVLATLALLRHPSGFGTLVLAFLAFTIADDLKASEANDTVPDDNGIGHAGEHAEYELWKKARHLIVGESGETPPTQKDFLAKLSQVTNPAAAMEVLRAAEHSAGSKPWKDHGPVGSSTPNLPAPFPRGTSDPQLGDPTAEHHISRPANQALIPAGFGTFATLAGALIYALNDSALAAQPHHADHASIDSFVVDAGENATTKLAAITNAEVNHVDNSASGFPSHASRQPSAVVSTGNESVAPEGARSQMSHGAEGDTVQKPVGLEHAGDDGSIAGYSRDQLMGSNVDENVVYRSPAHSNSTSSYSAFNFASGSSRINLAAFGALTWLHMTAAGKSIPPHTLAWIYNSASNETIVYVNPTDRVLDIGDRGLLEVHLQGIVSIAESDFVDQRDGAVVAITLEKLQEALTSATAIDGTVLSTDNGHPSIGGSGSTLATAGVWTIPADDGLGFHFGQARTGSGQATRFRTFTSDSAAATEESDGASAVSPRGSSIVPAPGATAVAVESLTLKSEPINAGTGISSTTPNVEPSVATPASADRGPSQHASEPGSAKAAATEPTEADIKPGNGAEHDAPASDSARKSTKTAESGGVEHGKSGHSSSANAPAAEIVEPSVATAADAGRGNAQHTSEPGSAKAPATEPTKAGVKPGNGVGNNAEHHAPASDAAPRSTKTAESGGVEHDKSGHSSSANAPEAADIVEPGVVTTGSAGRGNSQHASEPGSAKAAATESSEAGVKPGNGVGNGAEHHAPASHSARESAKTAEPGGVEHGNSAHSTSANAPEAVDIVEPGVVTTGSAGRGNSQHASEPGSAKAAATEPTEAGVKPGNGVGNGAEHHAPASDKSGKTAEPGGVEHGNLGHSSSANAPEAVDIVEPGVATTGSAAHGNAQHASEPGSAKAAATEPTEAGVKPGNGVEHHAPASDSARESAKTAEPAGVEHGNSGHSSSANAPEAVDIVEPGVATAGSAAHGNAQHASEPGSAKAAATEPTEAGVKPGNGNGAEHDASASEIAQASTNTAEPGGAEHGNSGHSTSANAPEAADIVEPGVGSTGRGNSQHASEPGSVTAPATELIEAGFITGNGVSNGAEHHAQASDAAPGAAKTAESDGVEHGNSGHSTSASTAVAADIVEPDVAAGGNAGSGNSQHAAEPGSAKAVATESAEADFIPGNNDNDQHAPALDAAAAVTTAEPTVVEHGKSGHDLHASSADAPEAADVVEPSVATGGNAQQAAQSAAIAPEAAQPAKAASETGGADNELVFRFDSGTAPPTLVAAVELKLPNNPINPPGLLDQREGLEVILSLVPPGLDEQHAANHGNSGPHHSVVPAHHDLLI</sequence>
<dbReference type="PANTHER" id="PTHR43214">
    <property type="entry name" value="TWO-COMPONENT RESPONSE REGULATOR"/>
    <property type="match status" value="1"/>
</dbReference>
<dbReference type="PROSITE" id="PS50043">
    <property type="entry name" value="HTH_LUXR_2"/>
    <property type="match status" value="1"/>
</dbReference>
<evidence type="ECO:0000259" key="5">
    <source>
        <dbReference type="PROSITE" id="PS50043"/>
    </source>
</evidence>
<dbReference type="GO" id="GO:0000160">
    <property type="term" value="P:phosphorelay signal transduction system"/>
    <property type="evidence" value="ECO:0007669"/>
    <property type="project" value="InterPro"/>
</dbReference>
<feature type="region of interest" description="Disordered" evidence="4">
    <location>
        <begin position="1510"/>
        <end position="1534"/>
    </location>
</feature>
<dbReference type="SUPFAM" id="SSF46894">
    <property type="entry name" value="C-terminal effector domain of the bipartite response regulators"/>
    <property type="match status" value="1"/>
</dbReference>
<feature type="region of interest" description="Disordered" evidence="4">
    <location>
        <begin position="1336"/>
        <end position="1362"/>
    </location>
</feature>
<evidence type="ECO:0000313" key="8">
    <source>
        <dbReference type="Proteomes" id="UP000290819"/>
    </source>
</evidence>
<dbReference type="EMBL" id="MZXW01000017">
    <property type="protein sequence ID" value="RXT47889.1"/>
    <property type="molecule type" value="Genomic_DNA"/>
</dbReference>
<protein>
    <recommendedName>
        <fullName evidence="9">Response regulator</fullName>
    </recommendedName>
</protein>
<feature type="compositionally biased region" description="Polar residues" evidence="4">
    <location>
        <begin position="426"/>
        <end position="446"/>
    </location>
</feature>
<evidence type="ECO:0000256" key="2">
    <source>
        <dbReference type="ARBA" id="ARBA00023125"/>
    </source>
</evidence>
<feature type="region of interest" description="Disordered" evidence="4">
    <location>
        <begin position="426"/>
        <end position="463"/>
    </location>
</feature>
<feature type="region of interest" description="Disordered" evidence="4">
    <location>
        <begin position="308"/>
        <end position="350"/>
    </location>
</feature>
<feature type="domain" description="HTH luxR-type" evidence="5">
    <location>
        <begin position="155"/>
        <end position="220"/>
    </location>
</feature>
<evidence type="ECO:0000313" key="7">
    <source>
        <dbReference type="EMBL" id="RXT47889.1"/>
    </source>
</evidence>
<dbReference type="InterPro" id="IPR016032">
    <property type="entry name" value="Sig_transdc_resp-reg_C-effctor"/>
</dbReference>
<feature type="region of interest" description="Disordered" evidence="4">
    <location>
        <begin position="1168"/>
        <end position="1269"/>
    </location>
</feature>
<feature type="region of interest" description="Disordered" evidence="4">
    <location>
        <begin position="1283"/>
        <end position="1324"/>
    </location>
</feature>
<keyword evidence="8" id="KW-1185">Reference proteome</keyword>
<evidence type="ECO:0000259" key="6">
    <source>
        <dbReference type="PROSITE" id="PS50110"/>
    </source>
</evidence>
<dbReference type="PROSITE" id="PS50110">
    <property type="entry name" value="RESPONSE_REGULATORY"/>
    <property type="match status" value="1"/>
</dbReference>
<dbReference type="InterPro" id="IPR000792">
    <property type="entry name" value="Tscrpt_reg_LuxR_C"/>
</dbReference>
<comment type="caution">
    <text evidence="7">The sequence shown here is derived from an EMBL/GenBank/DDBJ whole genome shotgun (WGS) entry which is preliminary data.</text>
</comment>
<feature type="compositionally biased region" description="Basic and acidic residues" evidence="4">
    <location>
        <begin position="1119"/>
        <end position="1134"/>
    </location>
</feature>
<feature type="domain" description="Response regulatory" evidence="6">
    <location>
        <begin position="15"/>
        <end position="131"/>
    </location>
</feature>
<dbReference type="InterPro" id="IPR039420">
    <property type="entry name" value="WalR-like"/>
</dbReference>
<dbReference type="PANTHER" id="PTHR43214:SF43">
    <property type="entry name" value="TWO-COMPONENT RESPONSE REGULATOR"/>
    <property type="match status" value="1"/>
</dbReference>
<feature type="compositionally biased region" description="Polar residues" evidence="4">
    <location>
        <begin position="724"/>
        <end position="733"/>
    </location>
</feature>
<feature type="compositionally biased region" description="Polar residues" evidence="4">
    <location>
        <begin position="1213"/>
        <end position="1222"/>
    </location>
</feature>